<evidence type="ECO:0000256" key="2">
    <source>
        <dbReference type="ARBA" id="ARBA00022801"/>
    </source>
</evidence>
<evidence type="ECO:0000256" key="4">
    <source>
        <dbReference type="SAM" id="SignalP"/>
    </source>
</evidence>
<dbReference type="EMBL" id="WEGH01000003">
    <property type="protein sequence ID" value="MQY06727.1"/>
    <property type="molecule type" value="Genomic_DNA"/>
</dbReference>
<keyword evidence="6" id="KW-1185">Reference proteome</keyword>
<dbReference type="PROSITE" id="PS51257">
    <property type="entry name" value="PROKAR_LIPOPROTEIN"/>
    <property type="match status" value="1"/>
</dbReference>
<organism evidence="5 6">
    <name type="scientific">Actinomadura macrotermitis</name>
    <dbReference type="NCBI Taxonomy" id="2585200"/>
    <lineage>
        <taxon>Bacteria</taxon>
        <taxon>Bacillati</taxon>
        <taxon>Actinomycetota</taxon>
        <taxon>Actinomycetes</taxon>
        <taxon>Streptosporangiales</taxon>
        <taxon>Thermomonosporaceae</taxon>
        <taxon>Actinomadura</taxon>
    </lineage>
</organism>
<sequence>MRRLLLLVLAISLALTACQTDEGGGKPGKTGKSGKRPETVAGIPTAAGTHKQKLDVGTVGHREYLLHVPPKLADGTWRDGKPAKPLPLVLALHGGLANMQKMEQLTGFDGLSDDKGFLVAYPDGFMTTWNAGDCCGAAKFGNIKDVDFLSRLIDKLTDSGLADSRRVYVTGFSNGAGMAYRMACEKPEKVAAIGVVEGSLVTKCDPGRPVSAMIFHGTADTNVPINGGGRRDINDSRPFPPVRDAVEFWRRLGRLPEPKQKVRALSSGTDCTATGKGDGGTEVAYCRVEGGRHQWPKGASTTLWDFFAAHPQSR</sequence>
<dbReference type="AlphaFoldDB" id="A0A7K0BZW4"/>
<protein>
    <recommendedName>
        <fullName evidence="7">Polyhydroxybutyrate depolymerase</fullName>
    </recommendedName>
</protein>
<reference evidence="5 6" key="1">
    <citation type="submission" date="2019-10" db="EMBL/GenBank/DDBJ databases">
        <title>Actinomadura rubteroloni sp. nov. and Actinomadura macrotermitis sp. nov., isolated from the gut of fungus growing-termite Macrotermes natalensis.</title>
        <authorList>
            <person name="Benndorf R."/>
            <person name="Martin K."/>
            <person name="Kuefner M."/>
            <person name="De Beer W."/>
            <person name="Kaster A.-K."/>
            <person name="Vollmers J."/>
            <person name="Poulsen M."/>
            <person name="Beemelmanns C."/>
        </authorList>
    </citation>
    <scope>NUCLEOTIDE SEQUENCE [LARGE SCALE GENOMIC DNA]</scope>
    <source>
        <strain evidence="5 6">RB68</strain>
    </source>
</reference>
<feature type="signal peptide" evidence="4">
    <location>
        <begin position="1"/>
        <end position="19"/>
    </location>
</feature>
<evidence type="ECO:0000256" key="1">
    <source>
        <dbReference type="ARBA" id="ARBA00022729"/>
    </source>
</evidence>
<evidence type="ECO:0000313" key="6">
    <source>
        <dbReference type="Proteomes" id="UP000487268"/>
    </source>
</evidence>
<dbReference type="GO" id="GO:0016787">
    <property type="term" value="F:hydrolase activity"/>
    <property type="evidence" value="ECO:0007669"/>
    <property type="project" value="UniProtKB-KW"/>
</dbReference>
<evidence type="ECO:0000313" key="5">
    <source>
        <dbReference type="EMBL" id="MQY06727.1"/>
    </source>
</evidence>
<dbReference type="OrthoDB" id="9767239at2"/>
<dbReference type="InterPro" id="IPR050955">
    <property type="entry name" value="Plant_Biomass_Hydrol_Est"/>
</dbReference>
<dbReference type="PANTHER" id="PTHR43037:SF1">
    <property type="entry name" value="BLL1128 PROTEIN"/>
    <property type="match status" value="1"/>
</dbReference>
<dbReference type="Proteomes" id="UP000487268">
    <property type="component" value="Unassembled WGS sequence"/>
</dbReference>
<dbReference type="RefSeq" id="WP_153536153.1">
    <property type="nucleotide sequence ID" value="NZ_WEGH01000003.1"/>
</dbReference>
<keyword evidence="2" id="KW-0378">Hydrolase</keyword>
<keyword evidence="1 4" id="KW-0732">Signal</keyword>
<dbReference type="InterPro" id="IPR010126">
    <property type="entry name" value="Esterase_phb"/>
</dbReference>
<evidence type="ECO:0008006" key="7">
    <source>
        <dbReference type="Google" id="ProtNLM"/>
    </source>
</evidence>
<dbReference type="GO" id="GO:0005576">
    <property type="term" value="C:extracellular region"/>
    <property type="evidence" value="ECO:0007669"/>
    <property type="project" value="InterPro"/>
</dbReference>
<comment type="caution">
    <text evidence="5">The sequence shown here is derived from an EMBL/GenBank/DDBJ whole genome shotgun (WGS) entry which is preliminary data.</text>
</comment>
<feature type="chain" id="PRO_5039607757" description="Polyhydroxybutyrate depolymerase" evidence="4">
    <location>
        <begin position="20"/>
        <end position="314"/>
    </location>
</feature>
<gene>
    <name evidence="5" type="ORF">ACRB68_48220</name>
</gene>
<dbReference type="Pfam" id="PF10503">
    <property type="entry name" value="Esterase_PHB"/>
    <property type="match status" value="1"/>
</dbReference>
<dbReference type="PANTHER" id="PTHR43037">
    <property type="entry name" value="UNNAMED PRODUCT-RELATED"/>
    <property type="match status" value="1"/>
</dbReference>
<dbReference type="SUPFAM" id="SSF53474">
    <property type="entry name" value="alpha/beta-Hydrolases"/>
    <property type="match status" value="1"/>
</dbReference>
<name>A0A7K0BZW4_9ACTN</name>
<dbReference type="Gene3D" id="3.40.50.1820">
    <property type="entry name" value="alpha/beta hydrolase"/>
    <property type="match status" value="1"/>
</dbReference>
<proteinExistence type="predicted"/>
<dbReference type="InterPro" id="IPR029058">
    <property type="entry name" value="AB_hydrolase_fold"/>
</dbReference>
<evidence type="ECO:0000256" key="3">
    <source>
        <dbReference type="SAM" id="MobiDB-lite"/>
    </source>
</evidence>
<feature type="region of interest" description="Disordered" evidence="3">
    <location>
        <begin position="20"/>
        <end position="42"/>
    </location>
</feature>
<accession>A0A7K0BZW4</accession>